<gene>
    <name evidence="1" type="ORF">CVT26_014625</name>
</gene>
<dbReference type="AlphaFoldDB" id="A0A409VWP1"/>
<reference evidence="1 2" key="1">
    <citation type="journal article" date="2018" name="Evol. Lett.">
        <title>Horizontal gene cluster transfer increased hallucinogenic mushroom diversity.</title>
        <authorList>
            <person name="Reynolds H.T."/>
            <person name="Vijayakumar V."/>
            <person name="Gluck-Thaler E."/>
            <person name="Korotkin H.B."/>
            <person name="Matheny P.B."/>
            <person name="Slot J.C."/>
        </authorList>
    </citation>
    <scope>NUCLEOTIDE SEQUENCE [LARGE SCALE GENOMIC DNA]</scope>
    <source>
        <strain evidence="1 2">SRW20</strain>
    </source>
</reference>
<name>A0A409VWP1_9AGAR</name>
<comment type="caution">
    <text evidence="1">The sequence shown here is derived from an EMBL/GenBank/DDBJ whole genome shotgun (WGS) entry which is preliminary data.</text>
</comment>
<organism evidence="1 2">
    <name type="scientific">Gymnopilus dilepis</name>
    <dbReference type="NCBI Taxonomy" id="231916"/>
    <lineage>
        <taxon>Eukaryota</taxon>
        <taxon>Fungi</taxon>
        <taxon>Dikarya</taxon>
        <taxon>Basidiomycota</taxon>
        <taxon>Agaricomycotina</taxon>
        <taxon>Agaricomycetes</taxon>
        <taxon>Agaricomycetidae</taxon>
        <taxon>Agaricales</taxon>
        <taxon>Agaricineae</taxon>
        <taxon>Hymenogastraceae</taxon>
        <taxon>Gymnopilus</taxon>
    </lineage>
</organism>
<accession>A0A409VWP1</accession>
<dbReference type="Gene3D" id="2.130.10.10">
    <property type="entry name" value="YVTN repeat-like/Quinoprotein amine dehydrogenase"/>
    <property type="match status" value="1"/>
</dbReference>
<dbReference type="InParanoid" id="A0A409VWP1"/>
<dbReference type="Proteomes" id="UP000284706">
    <property type="component" value="Unassembled WGS sequence"/>
</dbReference>
<keyword evidence="2" id="KW-1185">Reference proteome</keyword>
<dbReference type="InterPro" id="IPR015943">
    <property type="entry name" value="WD40/YVTN_repeat-like_dom_sf"/>
</dbReference>
<dbReference type="EMBL" id="NHYE01005532">
    <property type="protein sequence ID" value="PPQ70684.1"/>
    <property type="molecule type" value="Genomic_DNA"/>
</dbReference>
<dbReference type="SUPFAM" id="SSF117289">
    <property type="entry name" value="Nucleoporin domain"/>
    <property type="match status" value="1"/>
</dbReference>
<sequence>MSNTTRSSFLWGKNRQGYFSIHVPDDGTQQHPFELPSFACTSGYCAVQIHDTIHVYSLPDFVLQHTLSHQDRLTGYHLSYDLLVTRSSTGRVRVWDLLTGKCRAAQDFGTQEQEKENTDIKFPFHLSLLMPKPEEERTRTSRKSKTDVTVLMWKMPMFNVQPWF</sequence>
<proteinExistence type="predicted"/>
<evidence type="ECO:0000313" key="2">
    <source>
        <dbReference type="Proteomes" id="UP000284706"/>
    </source>
</evidence>
<evidence type="ECO:0000313" key="1">
    <source>
        <dbReference type="EMBL" id="PPQ70684.1"/>
    </source>
</evidence>
<protein>
    <submittedName>
        <fullName evidence="1">Uncharacterized protein</fullName>
    </submittedName>
</protein>